<comment type="caution">
    <text evidence="1">The sequence shown here is derived from an EMBL/GenBank/DDBJ whole genome shotgun (WGS) entry which is preliminary data.</text>
</comment>
<dbReference type="AlphaFoldDB" id="A0A3A3FL76"/>
<sequence>MTTLSIKDLPLNRALDSKAMSVIRGAGAPWVFGWIRPYVGSTPAFGPAVNFFQINNTYIADQMINQIQVVDINNSASNSNINVILDERSTNLKH</sequence>
<name>A0A3A3FL76_9BURK</name>
<dbReference type="EMBL" id="QYUO01000002">
    <property type="protein sequence ID" value="RJF96057.1"/>
    <property type="molecule type" value="Genomic_DNA"/>
</dbReference>
<dbReference type="OrthoDB" id="8756551at2"/>
<protein>
    <submittedName>
        <fullName evidence="1">Uncharacterized protein</fullName>
    </submittedName>
</protein>
<dbReference type="RefSeq" id="WP_119771202.1">
    <property type="nucleotide sequence ID" value="NZ_QYUO01000002.1"/>
</dbReference>
<evidence type="ECO:0000313" key="2">
    <source>
        <dbReference type="Proteomes" id="UP000265955"/>
    </source>
</evidence>
<accession>A0A3A3FL76</accession>
<reference evidence="2" key="1">
    <citation type="submission" date="2018-09" db="EMBL/GenBank/DDBJ databases">
        <authorList>
            <person name="Zhu H."/>
        </authorList>
    </citation>
    <scope>NUCLEOTIDE SEQUENCE [LARGE SCALE GENOMIC DNA]</scope>
    <source>
        <strain evidence="2">K1R23-30</strain>
    </source>
</reference>
<dbReference type="Proteomes" id="UP000265955">
    <property type="component" value="Unassembled WGS sequence"/>
</dbReference>
<organism evidence="1 2">
    <name type="scientific">Noviherbaspirillum saxi</name>
    <dbReference type="NCBI Taxonomy" id="2320863"/>
    <lineage>
        <taxon>Bacteria</taxon>
        <taxon>Pseudomonadati</taxon>
        <taxon>Pseudomonadota</taxon>
        <taxon>Betaproteobacteria</taxon>
        <taxon>Burkholderiales</taxon>
        <taxon>Oxalobacteraceae</taxon>
        <taxon>Noviherbaspirillum</taxon>
    </lineage>
</organism>
<evidence type="ECO:0000313" key="1">
    <source>
        <dbReference type="EMBL" id="RJF96057.1"/>
    </source>
</evidence>
<gene>
    <name evidence="1" type="ORF">D3871_22215</name>
</gene>
<proteinExistence type="predicted"/>
<keyword evidence="2" id="KW-1185">Reference proteome</keyword>